<gene>
    <name evidence="8" type="ORF">J2Z75_005082</name>
</gene>
<feature type="active site" description="Charge relay system" evidence="5">
    <location>
        <position position="123"/>
    </location>
</feature>
<dbReference type="EMBL" id="JAGGJV010000011">
    <property type="protein sequence ID" value="MBP1861553.1"/>
    <property type="molecule type" value="Genomic_DNA"/>
</dbReference>
<feature type="active site" description="Charge relay system" evidence="5">
    <location>
        <position position="154"/>
    </location>
</feature>
<dbReference type="RefSeq" id="WP_209855988.1">
    <property type="nucleotide sequence ID" value="NZ_JAGGJV010000011.1"/>
</dbReference>
<feature type="domain" description="Peptidase S8/S53" evidence="7">
    <location>
        <begin position="114"/>
        <end position="365"/>
    </location>
</feature>
<dbReference type="Proteomes" id="UP000823786">
    <property type="component" value="Unassembled WGS sequence"/>
</dbReference>
<dbReference type="InterPro" id="IPR000209">
    <property type="entry name" value="Peptidase_S8/S53_dom"/>
</dbReference>
<reference evidence="8 9" key="1">
    <citation type="submission" date="2021-03" db="EMBL/GenBank/DDBJ databases">
        <title>Genomic Encyclopedia of Type Strains, Phase IV (KMG-IV): sequencing the most valuable type-strain genomes for metagenomic binning, comparative biology and taxonomic classification.</title>
        <authorList>
            <person name="Goeker M."/>
        </authorList>
    </citation>
    <scope>NUCLEOTIDE SEQUENCE [LARGE SCALE GENOMIC DNA]</scope>
    <source>
        <strain evidence="8 9">DSM 26427</strain>
    </source>
</reference>
<dbReference type="PRINTS" id="PR00723">
    <property type="entry name" value="SUBTILISIN"/>
</dbReference>
<organism evidence="8 9">
    <name type="scientific">Rhizobium herbae</name>
    <dbReference type="NCBI Taxonomy" id="508661"/>
    <lineage>
        <taxon>Bacteria</taxon>
        <taxon>Pseudomonadati</taxon>
        <taxon>Pseudomonadota</taxon>
        <taxon>Alphaproteobacteria</taxon>
        <taxon>Hyphomicrobiales</taxon>
        <taxon>Rhizobiaceae</taxon>
        <taxon>Rhizobium/Agrobacterium group</taxon>
        <taxon>Rhizobium</taxon>
    </lineage>
</organism>
<dbReference type="InterPro" id="IPR036852">
    <property type="entry name" value="Peptidase_S8/S53_dom_sf"/>
</dbReference>
<dbReference type="GO" id="GO:0006508">
    <property type="term" value="P:proteolysis"/>
    <property type="evidence" value="ECO:0007669"/>
    <property type="project" value="UniProtKB-KW"/>
</dbReference>
<sequence>MTATLKLDWVVVEKQSTAPTIVPTMPGLATAAHTDGFGDTALVAAEQAPATTRVEAMTVHEAAETAASQNVLGTAINMPLMLIRAAAPANPAAVPPGVAWGIETVRADTSDAKGAGTIIAVLDTGIEADHPAFQGVEFIHRNFTDGPAHDIDGHGTHCAGTIFGRDVGGHRIGIARGVKKALIGKVIGGSNGGSSDSLVKAVLWAQSQGADVISMSLGMDFPGFQERLMTVNNLPIRQATSIALEAYRLNLEMFNKLSQSILGTQGIMGGSVVVGAAGNESAMPDYTIAASPPANSTEFISVGAVGPKAGGGYELASFSNVNAKLAAPGTGIWSAALGGGLTEMDGTSMAAPHVAGVACLWYEKLRRTQGSSDAAAVIFELRRSALSLAPAIAKNLIHWGLVQAPQA</sequence>
<keyword evidence="9" id="KW-1185">Reference proteome</keyword>
<protein>
    <submittedName>
        <fullName evidence="8">Subtilisin family serine protease</fullName>
    </submittedName>
</protein>
<dbReference type="SUPFAM" id="SSF52743">
    <property type="entry name" value="Subtilisin-like"/>
    <property type="match status" value="1"/>
</dbReference>
<comment type="similarity">
    <text evidence="1 5 6">Belongs to the peptidase S8 family.</text>
</comment>
<evidence type="ECO:0000313" key="8">
    <source>
        <dbReference type="EMBL" id="MBP1861553.1"/>
    </source>
</evidence>
<name>A0ABS4EUB9_9HYPH</name>
<keyword evidence="3 5" id="KW-0378">Hydrolase</keyword>
<proteinExistence type="inferred from homology"/>
<evidence type="ECO:0000256" key="5">
    <source>
        <dbReference type="PROSITE-ProRule" id="PRU01240"/>
    </source>
</evidence>
<comment type="caution">
    <text evidence="8">The sequence shown here is derived from an EMBL/GenBank/DDBJ whole genome shotgun (WGS) entry which is preliminary data.</text>
</comment>
<dbReference type="PANTHER" id="PTHR43806:SF11">
    <property type="entry name" value="CEREVISIN-RELATED"/>
    <property type="match status" value="1"/>
</dbReference>
<dbReference type="PROSITE" id="PS51892">
    <property type="entry name" value="SUBTILASE"/>
    <property type="match status" value="1"/>
</dbReference>
<evidence type="ECO:0000256" key="6">
    <source>
        <dbReference type="RuleBase" id="RU003355"/>
    </source>
</evidence>
<feature type="active site" description="Charge relay system" evidence="5">
    <location>
        <position position="348"/>
    </location>
</feature>
<evidence type="ECO:0000256" key="3">
    <source>
        <dbReference type="ARBA" id="ARBA00022801"/>
    </source>
</evidence>
<dbReference type="GO" id="GO:0008233">
    <property type="term" value="F:peptidase activity"/>
    <property type="evidence" value="ECO:0007669"/>
    <property type="project" value="UniProtKB-KW"/>
</dbReference>
<dbReference type="PANTHER" id="PTHR43806">
    <property type="entry name" value="PEPTIDASE S8"/>
    <property type="match status" value="1"/>
</dbReference>
<dbReference type="PROSITE" id="PS00136">
    <property type="entry name" value="SUBTILASE_ASP"/>
    <property type="match status" value="1"/>
</dbReference>
<dbReference type="InterPro" id="IPR050131">
    <property type="entry name" value="Peptidase_S8_subtilisin-like"/>
</dbReference>
<evidence type="ECO:0000313" key="9">
    <source>
        <dbReference type="Proteomes" id="UP000823786"/>
    </source>
</evidence>
<dbReference type="Gene3D" id="3.40.50.200">
    <property type="entry name" value="Peptidase S8/S53 domain"/>
    <property type="match status" value="1"/>
</dbReference>
<evidence type="ECO:0000256" key="1">
    <source>
        <dbReference type="ARBA" id="ARBA00011073"/>
    </source>
</evidence>
<evidence type="ECO:0000256" key="2">
    <source>
        <dbReference type="ARBA" id="ARBA00022670"/>
    </source>
</evidence>
<dbReference type="InterPro" id="IPR015500">
    <property type="entry name" value="Peptidase_S8_subtilisin-rel"/>
</dbReference>
<dbReference type="InterPro" id="IPR023827">
    <property type="entry name" value="Peptidase_S8_Asp-AS"/>
</dbReference>
<evidence type="ECO:0000256" key="4">
    <source>
        <dbReference type="ARBA" id="ARBA00022825"/>
    </source>
</evidence>
<dbReference type="PROSITE" id="PS00138">
    <property type="entry name" value="SUBTILASE_SER"/>
    <property type="match status" value="1"/>
</dbReference>
<keyword evidence="4 5" id="KW-0720">Serine protease</keyword>
<evidence type="ECO:0000259" key="7">
    <source>
        <dbReference type="Pfam" id="PF00082"/>
    </source>
</evidence>
<keyword evidence="2 5" id="KW-0645">Protease</keyword>
<accession>A0ABS4EUB9</accession>
<dbReference type="InterPro" id="IPR023828">
    <property type="entry name" value="Peptidase_S8_Ser-AS"/>
</dbReference>
<dbReference type="Pfam" id="PF00082">
    <property type="entry name" value="Peptidase_S8"/>
    <property type="match status" value="1"/>
</dbReference>